<evidence type="ECO:0000256" key="2">
    <source>
        <dbReference type="SAM" id="Phobius"/>
    </source>
</evidence>
<comment type="caution">
    <text evidence="4">The sequence shown here is derived from an EMBL/GenBank/DDBJ whole genome shotgun (WGS) entry which is preliminary data.</text>
</comment>
<dbReference type="AlphaFoldDB" id="A0AAW0CDN9"/>
<keyword evidence="2" id="KW-0812">Transmembrane</keyword>
<reference evidence="4 5" key="1">
    <citation type="submission" date="2024-01" db="EMBL/GenBank/DDBJ databases">
        <title>A draft genome for a cacao thread blight-causing isolate of Paramarasmius palmivorus.</title>
        <authorList>
            <person name="Baruah I.K."/>
            <person name="Bukari Y."/>
            <person name="Amoako-Attah I."/>
            <person name="Meinhardt L.W."/>
            <person name="Bailey B.A."/>
            <person name="Cohen S.P."/>
        </authorList>
    </citation>
    <scope>NUCLEOTIDE SEQUENCE [LARGE SCALE GENOMIC DNA]</scope>
    <source>
        <strain evidence="4 5">GH-12</strain>
    </source>
</reference>
<feature type="region of interest" description="Disordered" evidence="1">
    <location>
        <begin position="630"/>
        <end position="664"/>
    </location>
</feature>
<feature type="compositionally biased region" description="Basic and acidic residues" evidence="1">
    <location>
        <begin position="614"/>
        <end position="625"/>
    </location>
</feature>
<dbReference type="Pfam" id="PF20153">
    <property type="entry name" value="DUF6535"/>
    <property type="match status" value="1"/>
</dbReference>
<feature type="region of interest" description="Disordered" evidence="1">
    <location>
        <begin position="606"/>
        <end position="625"/>
    </location>
</feature>
<feature type="compositionally biased region" description="Polar residues" evidence="1">
    <location>
        <begin position="731"/>
        <end position="760"/>
    </location>
</feature>
<evidence type="ECO:0000313" key="5">
    <source>
        <dbReference type="Proteomes" id="UP001383192"/>
    </source>
</evidence>
<organism evidence="4 5">
    <name type="scientific">Paramarasmius palmivorus</name>
    <dbReference type="NCBI Taxonomy" id="297713"/>
    <lineage>
        <taxon>Eukaryota</taxon>
        <taxon>Fungi</taxon>
        <taxon>Dikarya</taxon>
        <taxon>Basidiomycota</taxon>
        <taxon>Agaricomycotina</taxon>
        <taxon>Agaricomycetes</taxon>
        <taxon>Agaricomycetidae</taxon>
        <taxon>Agaricales</taxon>
        <taxon>Marasmiineae</taxon>
        <taxon>Marasmiaceae</taxon>
        <taxon>Paramarasmius</taxon>
    </lineage>
</organism>
<gene>
    <name evidence="4" type="ORF">VNI00_010798</name>
</gene>
<keyword evidence="2" id="KW-0472">Membrane</keyword>
<dbReference type="Proteomes" id="UP001383192">
    <property type="component" value="Unassembled WGS sequence"/>
</dbReference>
<dbReference type="EMBL" id="JAYKXP010000044">
    <property type="protein sequence ID" value="KAK7037837.1"/>
    <property type="molecule type" value="Genomic_DNA"/>
</dbReference>
<keyword evidence="5" id="KW-1185">Reference proteome</keyword>
<feature type="transmembrane region" description="Helical" evidence="2">
    <location>
        <begin position="51"/>
        <end position="73"/>
    </location>
</feature>
<dbReference type="InterPro" id="IPR045338">
    <property type="entry name" value="DUF6535"/>
</dbReference>
<name>A0AAW0CDN9_9AGAR</name>
<feature type="domain" description="DUF6535" evidence="3">
    <location>
        <begin position="28"/>
        <end position="197"/>
    </location>
</feature>
<feature type="transmembrane region" description="Helical" evidence="2">
    <location>
        <begin position="204"/>
        <end position="224"/>
    </location>
</feature>
<protein>
    <recommendedName>
        <fullName evidence="3">DUF6535 domain-containing protein</fullName>
    </recommendedName>
</protein>
<feature type="transmembrane region" description="Helical" evidence="2">
    <location>
        <begin position="168"/>
        <end position="192"/>
    </location>
</feature>
<evidence type="ECO:0000313" key="4">
    <source>
        <dbReference type="EMBL" id="KAK7037837.1"/>
    </source>
</evidence>
<feature type="transmembrane region" description="Helical" evidence="2">
    <location>
        <begin position="112"/>
        <end position="134"/>
    </location>
</feature>
<accession>A0AAW0CDN9</accession>
<evidence type="ECO:0000256" key="1">
    <source>
        <dbReference type="SAM" id="MobiDB-lite"/>
    </source>
</evidence>
<evidence type="ECO:0000259" key="3">
    <source>
        <dbReference type="Pfam" id="PF20153"/>
    </source>
</evidence>
<sequence>MPDNPPDTIAGEGDAQTKRPTLDVSFEKLLREVAKFDEEQVKGWKEDIDTLLVFAGLFSAVVTAFLIEAYQLLEEDPADKTVTLLETLVSLQQSNGSQITATTPFTPDASTIRINCFWLLSLILSLTSALFGLLCKQWIREYQREPPTNTPGEALALRQLRRDSFEKWGVPNFLSALPILLETALLLFFAGILDLLWGLHRIPFIVSLIAIGLSAGLYFITTLLPTVTIPKDFRTDIFSGNFERLSYQFVCPYKSPQAWMLYRFVCKVLRPLSEFWTLPVDDKPVHALRYHIESPASDWSSFDLRVVRQYDQHVKDNSWSILFSLQVYQLRAFEWAITMFRDSPLMVPHLQNVLETMPPSVAMSAVLGHWDVALWFDVLKRDVDVTARDPVAFQQRYPVFNFPPLPTSPKPAICQSERIRFLFKHQLLMTSQGHDDFRAALERMGVQTTGFHFVIPLSVTGRLWAHQDADVQRRSLALLRLYEESWKACSSVENVDDNRHLFERIAFISAFARHIKGTDRTSVLITSKQGQEFIRFIHNQIITQGLYRISSVRSEWSKVIIETQEGGNLPSDYFASLPYENHPPCDSSSLPSIRYSLEHQPDVEVNQAQGSPHNGEKSRNDDVLDVRTVGNPTTVEDRAVDPGSSSAPRRGHTTMLSSDGPLVDSDVINGDERGLGINLGDARNQYTPSQVLPEIASSPSRLVEADGDKQGLGSAHVELNTQDPDMRTRGDNNTVHFDNLDSRNSATTRASVPTKTTPYP</sequence>
<keyword evidence="2" id="KW-1133">Transmembrane helix</keyword>
<proteinExistence type="predicted"/>
<feature type="region of interest" description="Disordered" evidence="1">
    <location>
        <begin position="702"/>
        <end position="760"/>
    </location>
</feature>